<dbReference type="AlphaFoldDB" id="A0A5S3XVF6"/>
<dbReference type="InterPro" id="IPR014710">
    <property type="entry name" value="RmlC-like_jellyroll"/>
</dbReference>
<dbReference type="RefSeq" id="WP_138598084.1">
    <property type="nucleotide sequence ID" value="NZ_PNCK01000076.1"/>
</dbReference>
<evidence type="ECO:0000313" key="3">
    <source>
        <dbReference type="EMBL" id="TMP61793.1"/>
    </source>
</evidence>
<sequence length="174" mass="19482">MDTNLDQMIVRTNDMGMLISSMGNTYRIILTGEETAGRFSIMEAFVNPGEGGVSHIHHNEDESFLITEGKVVFYEGERRVVANVGTFVMCPPGTKRAFRNESDDIAKMMIFYTPPGIENMIKLDGKSVTEHLIVPYTSTSNKEYKACSQLSKKFGIEDLTLPFPDIKLDLEDSD</sequence>
<organism evidence="3 5">
    <name type="scientific">Pseudoalteromonas citrea</name>
    <dbReference type="NCBI Taxonomy" id="43655"/>
    <lineage>
        <taxon>Bacteria</taxon>
        <taxon>Pseudomonadati</taxon>
        <taxon>Pseudomonadota</taxon>
        <taxon>Gammaproteobacteria</taxon>
        <taxon>Alteromonadales</taxon>
        <taxon>Pseudoalteromonadaceae</taxon>
        <taxon>Pseudoalteromonas</taxon>
    </lineage>
</organism>
<dbReference type="InterPro" id="IPR011051">
    <property type="entry name" value="RmlC_Cupin_sf"/>
</dbReference>
<evidence type="ECO:0000313" key="5">
    <source>
        <dbReference type="Proteomes" id="UP000307706"/>
    </source>
</evidence>
<evidence type="ECO:0000259" key="1">
    <source>
        <dbReference type="Pfam" id="PF07883"/>
    </source>
</evidence>
<reference evidence="3" key="3">
    <citation type="submission" date="2019-09" db="EMBL/GenBank/DDBJ databases">
        <title>Co-occurence of chitin degradation, pigmentation and bioactivity in marine Pseudoalteromonas.</title>
        <authorList>
            <person name="Sonnenschein E.C."/>
            <person name="Bech P.K."/>
        </authorList>
    </citation>
    <scope>NUCLEOTIDE SEQUENCE</scope>
    <source>
        <strain evidence="3">S2231</strain>
        <strain evidence="2 4">S2233</strain>
    </source>
</reference>
<accession>A0A5S3XVF6</accession>
<dbReference type="PANTHER" id="PTHR36440">
    <property type="entry name" value="PUTATIVE (AFU_ORTHOLOGUE AFUA_8G07350)-RELATED"/>
    <property type="match status" value="1"/>
</dbReference>
<evidence type="ECO:0000313" key="4">
    <source>
        <dbReference type="Proteomes" id="UP000305730"/>
    </source>
</evidence>
<dbReference type="Proteomes" id="UP000307706">
    <property type="component" value="Unassembled WGS sequence"/>
</dbReference>
<dbReference type="Gene3D" id="2.60.120.10">
    <property type="entry name" value="Jelly Rolls"/>
    <property type="match status" value="1"/>
</dbReference>
<dbReference type="OrthoDB" id="9798709at2"/>
<dbReference type="SUPFAM" id="SSF51182">
    <property type="entry name" value="RmlC-like cupins"/>
    <property type="match status" value="1"/>
</dbReference>
<dbReference type="EMBL" id="PNCK01000076">
    <property type="protein sequence ID" value="TMP40501.1"/>
    <property type="molecule type" value="Genomic_DNA"/>
</dbReference>
<protein>
    <recommendedName>
        <fullName evidence="1">Cupin type-2 domain-containing protein</fullName>
    </recommendedName>
</protein>
<dbReference type="EMBL" id="PNCL01000014">
    <property type="protein sequence ID" value="TMP61793.1"/>
    <property type="molecule type" value="Genomic_DNA"/>
</dbReference>
<reference evidence="5" key="2">
    <citation type="submission" date="2019-06" db="EMBL/GenBank/DDBJ databases">
        <title>Co-occurence of chitin degradation, pigmentation and bioactivity in marine Pseudoalteromonas.</title>
        <authorList>
            <person name="Sonnenschein E.C."/>
            <person name="Bech P.K."/>
        </authorList>
    </citation>
    <scope>NUCLEOTIDE SEQUENCE [LARGE SCALE GENOMIC DNA]</scope>
    <source>
        <strain evidence="5">S2231</strain>
    </source>
</reference>
<dbReference type="Proteomes" id="UP000305730">
    <property type="component" value="Unassembled WGS sequence"/>
</dbReference>
<name>A0A5S3XVF6_9GAMM</name>
<keyword evidence="4" id="KW-1185">Reference proteome</keyword>
<feature type="domain" description="Cupin type-2" evidence="1">
    <location>
        <begin position="46"/>
        <end position="110"/>
    </location>
</feature>
<reference evidence="4 5" key="1">
    <citation type="submission" date="2017-12" db="EMBL/GenBank/DDBJ databases">
        <authorList>
            <person name="Paulsen S."/>
            <person name="Gram L.K."/>
        </authorList>
    </citation>
    <scope>NUCLEOTIDE SEQUENCE [LARGE SCALE GENOMIC DNA]</scope>
    <source>
        <strain evidence="3 5">S2231</strain>
        <strain evidence="2 4">S2233</strain>
    </source>
</reference>
<comment type="caution">
    <text evidence="3">The sequence shown here is derived from an EMBL/GenBank/DDBJ whole genome shotgun (WGS) entry which is preliminary data.</text>
</comment>
<evidence type="ECO:0000313" key="2">
    <source>
        <dbReference type="EMBL" id="TMP40501.1"/>
    </source>
</evidence>
<dbReference type="PANTHER" id="PTHR36440:SF1">
    <property type="entry name" value="PUTATIVE (AFU_ORTHOLOGUE AFUA_8G07350)-RELATED"/>
    <property type="match status" value="1"/>
</dbReference>
<dbReference type="InterPro" id="IPR013096">
    <property type="entry name" value="Cupin_2"/>
</dbReference>
<dbReference type="InterPro" id="IPR053146">
    <property type="entry name" value="QDO-like"/>
</dbReference>
<proteinExistence type="predicted"/>
<gene>
    <name evidence="3" type="ORF">CWB96_03130</name>
    <name evidence="2" type="ORF">CWB97_18130</name>
</gene>
<dbReference type="Pfam" id="PF07883">
    <property type="entry name" value="Cupin_2"/>
    <property type="match status" value="1"/>
</dbReference>